<dbReference type="InterPro" id="IPR012340">
    <property type="entry name" value="NA-bd_OB-fold"/>
</dbReference>
<dbReference type="GO" id="GO:0070475">
    <property type="term" value="P:rRNA base methylation"/>
    <property type="evidence" value="ECO:0007669"/>
    <property type="project" value="TreeGrafter"/>
</dbReference>
<dbReference type="PROSITE" id="PS01230">
    <property type="entry name" value="TRMA_1"/>
    <property type="match status" value="1"/>
</dbReference>
<feature type="binding site" evidence="4">
    <location>
        <position position="305"/>
    </location>
    <ligand>
        <name>S-adenosyl-L-methionine</name>
        <dbReference type="ChEBI" id="CHEBI:59789"/>
    </ligand>
</feature>
<keyword evidence="1 4" id="KW-0489">Methyltransferase</keyword>
<dbReference type="GO" id="GO:0070041">
    <property type="term" value="F:rRNA (uridine-C5-)-methyltransferase activity"/>
    <property type="evidence" value="ECO:0007669"/>
    <property type="project" value="TreeGrafter"/>
</dbReference>
<dbReference type="Gene3D" id="2.40.50.140">
    <property type="entry name" value="Nucleic acid-binding proteins"/>
    <property type="match status" value="1"/>
</dbReference>
<dbReference type="CDD" id="cd02440">
    <property type="entry name" value="AdoMet_MTases"/>
    <property type="match status" value="1"/>
</dbReference>
<feature type="binding site" evidence="4">
    <location>
        <position position="259"/>
    </location>
    <ligand>
        <name>S-adenosyl-L-methionine</name>
        <dbReference type="ChEBI" id="CHEBI:59789"/>
    </ligand>
</feature>
<dbReference type="InterPro" id="IPR030391">
    <property type="entry name" value="MeTrfase_TrmA_CS"/>
</dbReference>
<evidence type="ECO:0000256" key="3">
    <source>
        <dbReference type="ARBA" id="ARBA00022691"/>
    </source>
</evidence>
<gene>
    <name evidence="6" type="ORF">SAMN06265353_0568</name>
</gene>
<dbReference type="InterPro" id="IPR029063">
    <property type="entry name" value="SAM-dependent_MTases_sf"/>
</dbReference>
<comment type="similarity">
    <text evidence="4">Belongs to the class I-like SAM-binding methyltransferase superfamily. RNA M5U methyltransferase family.</text>
</comment>
<dbReference type="SUPFAM" id="SSF53335">
    <property type="entry name" value="S-adenosyl-L-methionine-dependent methyltransferases"/>
    <property type="match status" value="1"/>
</dbReference>
<dbReference type="PANTHER" id="PTHR11061">
    <property type="entry name" value="RNA M5U METHYLTRANSFERASE"/>
    <property type="match status" value="1"/>
</dbReference>
<protein>
    <submittedName>
        <fullName evidence="6">23S rRNA (Uracil1939-C5)-methyltransferase</fullName>
    </submittedName>
</protein>
<feature type="binding site" evidence="4">
    <location>
        <position position="284"/>
    </location>
    <ligand>
        <name>S-adenosyl-L-methionine</name>
        <dbReference type="ChEBI" id="CHEBI:59789"/>
    </ligand>
</feature>
<proteinExistence type="inferred from homology"/>
<dbReference type="InterPro" id="IPR030390">
    <property type="entry name" value="MeTrfase_TrmA_AS"/>
</dbReference>
<dbReference type="Gene3D" id="2.40.50.1070">
    <property type="match status" value="1"/>
</dbReference>
<dbReference type="RefSeq" id="WP_096600914.1">
    <property type="nucleotide sequence ID" value="NZ_OBEN01000002.1"/>
</dbReference>
<dbReference type="InterPro" id="IPR010280">
    <property type="entry name" value="U5_MeTrfase_fam"/>
</dbReference>
<feature type="binding site" evidence="4">
    <location>
        <position position="351"/>
    </location>
    <ligand>
        <name>S-adenosyl-L-methionine</name>
        <dbReference type="ChEBI" id="CHEBI:59789"/>
    </ligand>
</feature>
<accession>A0A285NU51</accession>
<organism evidence="6 7">
    <name type="scientific">Hydrogenobacter hydrogenophilus</name>
    <dbReference type="NCBI Taxonomy" id="35835"/>
    <lineage>
        <taxon>Bacteria</taxon>
        <taxon>Pseudomonadati</taxon>
        <taxon>Aquificota</taxon>
        <taxon>Aquificia</taxon>
        <taxon>Aquificales</taxon>
        <taxon>Aquificaceae</taxon>
        <taxon>Hydrogenobacter</taxon>
    </lineage>
</organism>
<feature type="active site" evidence="5">
    <location>
        <position position="378"/>
    </location>
</feature>
<dbReference type="SUPFAM" id="SSF50249">
    <property type="entry name" value="Nucleic acid-binding proteins"/>
    <property type="match status" value="1"/>
</dbReference>
<feature type="active site" description="Nucleophile" evidence="4">
    <location>
        <position position="378"/>
    </location>
</feature>
<dbReference type="Proteomes" id="UP000218627">
    <property type="component" value="Unassembled WGS sequence"/>
</dbReference>
<dbReference type="PROSITE" id="PS51687">
    <property type="entry name" value="SAM_MT_RNA_M5U"/>
    <property type="match status" value="1"/>
</dbReference>
<dbReference type="Gene3D" id="3.40.50.150">
    <property type="entry name" value="Vaccinia Virus protein VP39"/>
    <property type="match status" value="1"/>
</dbReference>
<dbReference type="OrthoDB" id="9804590at2"/>
<dbReference type="EMBL" id="OBEN01000002">
    <property type="protein sequence ID" value="SNZ12959.1"/>
    <property type="molecule type" value="Genomic_DNA"/>
</dbReference>
<evidence type="ECO:0000313" key="7">
    <source>
        <dbReference type="Proteomes" id="UP000218627"/>
    </source>
</evidence>
<dbReference type="PROSITE" id="PS01231">
    <property type="entry name" value="TRMA_2"/>
    <property type="match status" value="1"/>
</dbReference>
<dbReference type="PANTHER" id="PTHR11061:SF30">
    <property type="entry name" value="TRNA (URACIL(54)-C(5))-METHYLTRANSFERASE"/>
    <property type="match status" value="1"/>
</dbReference>
<keyword evidence="3 4" id="KW-0949">S-adenosyl-L-methionine</keyword>
<dbReference type="AlphaFoldDB" id="A0A285NU51"/>
<dbReference type="Pfam" id="PF05958">
    <property type="entry name" value="tRNA_U5-meth_tr"/>
    <property type="match status" value="1"/>
</dbReference>
<evidence type="ECO:0000256" key="5">
    <source>
        <dbReference type="PROSITE-ProRule" id="PRU10015"/>
    </source>
</evidence>
<name>A0A285NU51_9AQUI</name>
<evidence type="ECO:0000256" key="1">
    <source>
        <dbReference type="ARBA" id="ARBA00022603"/>
    </source>
</evidence>
<keyword evidence="2 4" id="KW-0808">Transferase</keyword>
<evidence type="ECO:0000256" key="2">
    <source>
        <dbReference type="ARBA" id="ARBA00022679"/>
    </source>
</evidence>
<evidence type="ECO:0000313" key="6">
    <source>
        <dbReference type="EMBL" id="SNZ12959.1"/>
    </source>
</evidence>
<reference evidence="7" key="1">
    <citation type="submission" date="2017-09" db="EMBL/GenBank/DDBJ databases">
        <authorList>
            <person name="Varghese N."/>
            <person name="Submissions S."/>
        </authorList>
    </citation>
    <scope>NUCLEOTIDE SEQUENCE [LARGE SCALE GENOMIC DNA]</scope>
    <source>
        <strain evidence="7">DSM 2913</strain>
    </source>
</reference>
<evidence type="ECO:0000256" key="4">
    <source>
        <dbReference type="PROSITE-ProRule" id="PRU01024"/>
    </source>
</evidence>
<keyword evidence="7" id="KW-1185">Reference proteome</keyword>
<sequence length="421" mass="48170">MKVLPELSIKKMVYGGYGLADYEGKKVFVRYSAPMELVSAEVIKEKKDHVEAVVKDIILSSPWRRQAPCKYYTYCGGCQLQHIHPDKQVKIKEEILLESLQRIAHISINRLWDSIKSGQEFGYRIKAQFKVQSGKLGFFAWGTHELVSIEECLLLHPAINGLIPSLRELIKKVKDLQELHVLYSPTEDEFLLKLITPTACDVNKMRTLKERLLPKKVVGIGNYSKLGDQLIKRYHIGRNFTYMQVGKYRYRVSNDSFFQVNFTLWEELIRSVVVGSYRKVVELYCGAGFFSIPLSEISNFLLSSDSNPSAIRDAEYNAKLNMRDNIVFSQESAYQTLKNYAGEVIDLLFLDPPRGGLTQEETKLILQNRPKEIIYVSCNPTTLARDIGKLTSGGYTLKGIRLIDNFPQTYHIESVAYLSQQ</sequence>